<dbReference type="InterPro" id="IPR047596">
    <property type="entry name" value="OMPdecase_bac"/>
</dbReference>
<evidence type="ECO:0000256" key="8">
    <source>
        <dbReference type="ARBA" id="ARBA00061012"/>
    </source>
</evidence>
<feature type="binding site" evidence="9">
    <location>
        <begin position="57"/>
        <end position="66"/>
    </location>
    <ligand>
        <name>substrate</name>
    </ligand>
</feature>
<dbReference type="InterPro" id="IPR014732">
    <property type="entry name" value="OMPdecase"/>
</dbReference>
<keyword evidence="6 9" id="KW-0456">Lyase</keyword>
<dbReference type="NCBIfam" id="TIGR01740">
    <property type="entry name" value="pyrF"/>
    <property type="match status" value="1"/>
</dbReference>
<feature type="binding site" evidence="9 11">
    <location>
        <position position="9"/>
    </location>
    <ligand>
        <name>substrate</name>
    </ligand>
</feature>
<feature type="active site" description="For OMPdecase activity" evidence="10">
    <location>
        <position position="57"/>
    </location>
</feature>
<dbReference type="PANTHER" id="PTHR32119">
    <property type="entry name" value="OROTIDINE 5'-PHOSPHATE DECARBOXYLASE"/>
    <property type="match status" value="1"/>
</dbReference>
<feature type="active site" description="Proton donor" evidence="9">
    <location>
        <position position="59"/>
    </location>
</feature>
<dbReference type="EMBL" id="CP013213">
    <property type="protein sequence ID" value="AMC94335.1"/>
    <property type="molecule type" value="Genomic_DNA"/>
</dbReference>
<dbReference type="RefSeq" id="WP_067633951.1">
    <property type="nucleotide sequence ID" value="NZ_CP013213.1"/>
</dbReference>
<gene>
    <name evidence="9" type="primary">pyrF</name>
    <name evidence="14" type="ORF">AOC36_10230</name>
</gene>
<feature type="binding site" evidence="9 11">
    <location>
        <position position="210"/>
    </location>
    <ligand>
        <name>substrate</name>
    </ligand>
</feature>
<comment type="pathway">
    <text evidence="2 9 12">Pyrimidine metabolism; UMP biosynthesis via de novo pathway; UMP from orotate: step 2/2.</text>
</comment>
<evidence type="ECO:0000256" key="4">
    <source>
        <dbReference type="ARBA" id="ARBA00022793"/>
    </source>
</evidence>
<evidence type="ECO:0000313" key="15">
    <source>
        <dbReference type="Proteomes" id="UP000063781"/>
    </source>
</evidence>
<protein>
    <recommendedName>
        <fullName evidence="9">Orotidine 5'-phosphate decarboxylase</fullName>
        <ecNumber evidence="9">4.1.1.23</ecNumber>
    </recommendedName>
    <alternativeName>
        <fullName evidence="9">OMP decarboxylase</fullName>
        <shortName evidence="9">OMPDCase</shortName>
        <shortName evidence="9">OMPdecase</shortName>
    </alternativeName>
</protein>
<dbReference type="FunFam" id="3.20.20.70:FF:000015">
    <property type="entry name" value="Orotidine 5'-phosphate decarboxylase"/>
    <property type="match status" value="1"/>
</dbReference>
<feature type="active site" description="For OMPdecase activity" evidence="10">
    <location>
        <position position="62"/>
    </location>
</feature>
<feature type="domain" description="Orotidine 5'-phosphate decarboxylase" evidence="13">
    <location>
        <begin position="3"/>
        <end position="226"/>
    </location>
</feature>
<dbReference type="InterPro" id="IPR001754">
    <property type="entry name" value="OMPdeCOase_dom"/>
</dbReference>
<feature type="active site" description="For OMPdecase activity" evidence="10">
    <location>
        <position position="59"/>
    </location>
</feature>
<dbReference type="OrthoDB" id="9806203at2"/>
<feature type="binding site" evidence="9 11">
    <location>
        <position position="181"/>
    </location>
    <ligand>
        <name>substrate</name>
    </ligand>
</feature>
<dbReference type="AlphaFoldDB" id="A0A120JTY8"/>
<feature type="binding site" evidence="9 11">
    <location>
        <position position="190"/>
    </location>
    <ligand>
        <name>substrate</name>
    </ligand>
</feature>
<dbReference type="PANTHER" id="PTHR32119:SF2">
    <property type="entry name" value="OROTIDINE 5'-PHOSPHATE DECARBOXYLASE"/>
    <property type="match status" value="1"/>
</dbReference>
<dbReference type="NCBIfam" id="NF001273">
    <property type="entry name" value="PRK00230.1"/>
    <property type="match status" value="1"/>
</dbReference>
<dbReference type="SMART" id="SM00934">
    <property type="entry name" value="OMPdecase"/>
    <property type="match status" value="1"/>
</dbReference>
<dbReference type="UniPathway" id="UPA00070">
    <property type="reaction ID" value="UER00120"/>
</dbReference>
<dbReference type="InterPro" id="IPR018089">
    <property type="entry name" value="OMPdecase_AS"/>
</dbReference>
<dbReference type="PROSITE" id="PS00156">
    <property type="entry name" value="OMPDECASE"/>
    <property type="match status" value="1"/>
</dbReference>
<dbReference type="InterPro" id="IPR011060">
    <property type="entry name" value="RibuloseP-bd_barrel"/>
</dbReference>
<evidence type="ECO:0000256" key="12">
    <source>
        <dbReference type="RuleBase" id="RU000512"/>
    </source>
</evidence>
<comment type="catalytic activity">
    <reaction evidence="7 9 12">
        <text>orotidine 5'-phosphate + H(+) = UMP + CO2</text>
        <dbReference type="Rhea" id="RHEA:11596"/>
        <dbReference type="ChEBI" id="CHEBI:15378"/>
        <dbReference type="ChEBI" id="CHEBI:16526"/>
        <dbReference type="ChEBI" id="CHEBI:57538"/>
        <dbReference type="ChEBI" id="CHEBI:57865"/>
        <dbReference type="EC" id="4.1.1.23"/>
    </reaction>
</comment>
<dbReference type="Proteomes" id="UP000063781">
    <property type="component" value="Chromosome"/>
</dbReference>
<evidence type="ECO:0000256" key="11">
    <source>
        <dbReference type="PIRSR" id="PIRSR614732-2"/>
    </source>
</evidence>
<dbReference type="HAMAP" id="MF_01200_B">
    <property type="entry name" value="OMPdecase_type1_B"/>
    <property type="match status" value="1"/>
</dbReference>
<dbReference type="STRING" id="1514105.AOC36_10230"/>
<dbReference type="EC" id="4.1.1.23" evidence="9"/>
<comment type="similarity">
    <text evidence="8 9">Belongs to the OMP decarboxylase family. Type 1 subfamily.</text>
</comment>
<evidence type="ECO:0000256" key="5">
    <source>
        <dbReference type="ARBA" id="ARBA00022975"/>
    </source>
</evidence>
<feature type="binding site" evidence="9 11">
    <location>
        <position position="30"/>
    </location>
    <ligand>
        <name>substrate</name>
    </ligand>
</feature>
<dbReference type="Gene3D" id="3.20.20.70">
    <property type="entry name" value="Aldolase class I"/>
    <property type="match status" value="1"/>
</dbReference>
<reference evidence="14 15" key="1">
    <citation type="submission" date="2015-10" db="EMBL/GenBank/DDBJ databases">
        <title>Erysipelothrix larvae sp. LV19 isolated from the larval gut of the rhinoceros beetle, Trypoxylus dichotomus.</title>
        <authorList>
            <person name="Lim S."/>
            <person name="Kim B.-C."/>
        </authorList>
    </citation>
    <scope>NUCLEOTIDE SEQUENCE [LARGE SCALE GENOMIC DNA]</scope>
    <source>
        <strain evidence="14 15">LV19</strain>
    </source>
</reference>
<evidence type="ECO:0000256" key="2">
    <source>
        <dbReference type="ARBA" id="ARBA00004861"/>
    </source>
</evidence>
<feature type="binding site" evidence="9 11">
    <location>
        <position position="211"/>
    </location>
    <ligand>
        <name>substrate</name>
    </ligand>
</feature>
<evidence type="ECO:0000256" key="6">
    <source>
        <dbReference type="ARBA" id="ARBA00023239"/>
    </source>
</evidence>
<dbReference type="GO" id="GO:0005829">
    <property type="term" value="C:cytosol"/>
    <property type="evidence" value="ECO:0007669"/>
    <property type="project" value="TreeGrafter"/>
</dbReference>
<evidence type="ECO:0000313" key="14">
    <source>
        <dbReference type="EMBL" id="AMC94335.1"/>
    </source>
</evidence>
<keyword evidence="5 9" id="KW-0665">Pyrimidine biosynthesis</keyword>
<evidence type="ECO:0000256" key="7">
    <source>
        <dbReference type="ARBA" id="ARBA00049157"/>
    </source>
</evidence>
<comment type="function">
    <text evidence="1 9">Catalyzes the decarboxylation of orotidine 5'-monophosphate (OMP) to uridine 5'-monophosphate (UMP).</text>
</comment>
<name>A0A120JTY8_9FIRM</name>
<evidence type="ECO:0000256" key="10">
    <source>
        <dbReference type="PIRSR" id="PIRSR614732-1"/>
    </source>
</evidence>
<proteinExistence type="inferred from homology"/>
<accession>A0A120JTY8</accession>
<dbReference type="GO" id="GO:0044205">
    <property type="term" value="P:'de novo' UMP biosynthetic process"/>
    <property type="evidence" value="ECO:0007669"/>
    <property type="project" value="UniProtKB-UniRule"/>
</dbReference>
<dbReference type="CDD" id="cd04725">
    <property type="entry name" value="OMP_decarboxylase_like"/>
    <property type="match status" value="1"/>
</dbReference>
<dbReference type="Pfam" id="PF00215">
    <property type="entry name" value="OMPdecase"/>
    <property type="match status" value="1"/>
</dbReference>
<dbReference type="KEGG" id="erl:AOC36_10230"/>
<dbReference type="GO" id="GO:0006207">
    <property type="term" value="P:'de novo' pyrimidine nucleobase biosynthetic process"/>
    <property type="evidence" value="ECO:0007669"/>
    <property type="project" value="InterPro"/>
</dbReference>
<comment type="subunit">
    <text evidence="3 9">Homodimer.</text>
</comment>
<organism evidence="14 15">
    <name type="scientific">Erysipelothrix larvae</name>
    <dbReference type="NCBI Taxonomy" id="1514105"/>
    <lineage>
        <taxon>Bacteria</taxon>
        <taxon>Bacillati</taxon>
        <taxon>Bacillota</taxon>
        <taxon>Erysipelotrichia</taxon>
        <taxon>Erysipelotrichales</taxon>
        <taxon>Erysipelotrichaceae</taxon>
        <taxon>Erysipelothrix</taxon>
    </lineage>
</organism>
<dbReference type="GO" id="GO:0004590">
    <property type="term" value="F:orotidine-5'-phosphate decarboxylase activity"/>
    <property type="evidence" value="ECO:0007669"/>
    <property type="project" value="UniProtKB-UniRule"/>
</dbReference>
<dbReference type="SUPFAM" id="SSF51366">
    <property type="entry name" value="Ribulose-phoshate binding barrel"/>
    <property type="match status" value="1"/>
</dbReference>
<evidence type="ECO:0000256" key="3">
    <source>
        <dbReference type="ARBA" id="ARBA00011738"/>
    </source>
</evidence>
<keyword evidence="15" id="KW-1185">Reference proteome</keyword>
<keyword evidence="4 9" id="KW-0210">Decarboxylase</keyword>
<dbReference type="InterPro" id="IPR013785">
    <property type="entry name" value="Aldolase_TIM"/>
</dbReference>
<evidence type="ECO:0000256" key="9">
    <source>
        <dbReference type="HAMAP-Rule" id="MF_01200"/>
    </source>
</evidence>
<evidence type="ECO:0000256" key="1">
    <source>
        <dbReference type="ARBA" id="ARBA00002356"/>
    </source>
</evidence>
<evidence type="ECO:0000259" key="13">
    <source>
        <dbReference type="SMART" id="SM00934"/>
    </source>
</evidence>
<sequence length="232" mass="25645">MENVIIALDFENEARVISFLDQFSEPLFVKVGMELYYQTGSSIIKTIKQRGHRIFLDLKCHDIPNTVEKTMRGLAKLDVDLVNCHASGGKRMMEAALRGLEAGKVGDDRPLLIAVTQLTSTSQEEMNHDQQIPGSLQESVVHYAQLTKEAGLDGVVCSPLESVMIHEACGDSFLTITPGVRLSDSKQDDQKRVTTPADAKQLGSNFIVVGRPITEAQNPVEAYRSIVKEFKK</sequence>
<feature type="binding site" evidence="9 11">
    <location>
        <position position="119"/>
    </location>
    <ligand>
        <name>substrate</name>
    </ligand>
</feature>